<dbReference type="RefSeq" id="WP_147799268.1">
    <property type="nucleotide sequence ID" value="NZ_VPFL01000006.1"/>
</dbReference>
<dbReference type="EMBL" id="VPFL01000006">
    <property type="protein sequence ID" value="TXF12400.1"/>
    <property type="molecule type" value="Genomic_DNA"/>
</dbReference>
<evidence type="ECO:0000313" key="3">
    <source>
        <dbReference type="Proteomes" id="UP000321201"/>
    </source>
</evidence>
<keyword evidence="1" id="KW-0472">Membrane</keyword>
<dbReference type="AlphaFoldDB" id="A0A5C7EUH5"/>
<gene>
    <name evidence="2" type="ORF">FR698_05945</name>
</gene>
<dbReference type="FunCoup" id="A0A5C7EUH5">
    <property type="interactions" value="10"/>
</dbReference>
<dbReference type="Proteomes" id="UP000321201">
    <property type="component" value="Unassembled WGS sequence"/>
</dbReference>
<protein>
    <submittedName>
        <fullName evidence="2">Phage holin family protein</fullName>
    </submittedName>
</protein>
<feature type="transmembrane region" description="Helical" evidence="1">
    <location>
        <begin position="51"/>
        <end position="78"/>
    </location>
</feature>
<dbReference type="InterPro" id="IPR009937">
    <property type="entry name" value="Phage_holin_3_6"/>
</dbReference>
<keyword evidence="1" id="KW-1133">Transmembrane helix</keyword>
<sequence>MNGDRGAKQPSQPRLLESLKTLGATAIAAVETRLRLLSTELEEERYALVRLVFWGALFLFALFLGLVLLAMFLVVAFWETQRLAVLGLLTGLSLGAAAVIGLGLRAWLRSRPLPFHATLEELAKDRERLSRRP</sequence>
<feature type="transmembrane region" description="Helical" evidence="1">
    <location>
        <begin position="84"/>
        <end position="104"/>
    </location>
</feature>
<evidence type="ECO:0000313" key="2">
    <source>
        <dbReference type="EMBL" id="TXF12400.1"/>
    </source>
</evidence>
<dbReference type="OrthoDB" id="6920233at2"/>
<organism evidence="2 3">
    <name type="scientific">Pelomicrobium methylotrophicum</name>
    <dbReference type="NCBI Taxonomy" id="2602750"/>
    <lineage>
        <taxon>Bacteria</taxon>
        <taxon>Pseudomonadati</taxon>
        <taxon>Pseudomonadota</taxon>
        <taxon>Hydrogenophilia</taxon>
        <taxon>Hydrogenophilia incertae sedis</taxon>
        <taxon>Pelomicrobium</taxon>
    </lineage>
</organism>
<keyword evidence="1" id="KW-0812">Transmembrane</keyword>
<dbReference type="InParanoid" id="A0A5C7EUH5"/>
<name>A0A5C7EUH5_9PROT</name>
<proteinExistence type="predicted"/>
<dbReference type="Pfam" id="PF07332">
    <property type="entry name" value="Phage_holin_3_6"/>
    <property type="match status" value="1"/>
</dbReference>
<evidence type="ECO:0000256" key="1">
    <source>
        <dbReference type="SAM" id="Phobius"/>
    </source>
</evidence>
<accession>A0A5C7EUH5</accession>
<reference evidence="2 3" key="1">
    <citation type="submission" date="2019-08" db="EMBL/GenBank/DDBJ databases">
        <title>Pelomicrobium methylotrophicum gen. nov., sp. nov. a moderately thermophilic, facultatively anaerobic, lithoautotrophic and methylotrophic bacterium isolated from a terrestrial mud volcano.</title>
        <authorList>
            <person name="Slobodkina G.B."/>
            <person name="Merkel A.Y."/>
            <person name="Slobodkin A.I."/>
        </authorList>
    </citation>
    <scope>NUCLEOTIDE SEQUENCE [LARGE SCALE GENOMIC DNA]</scope>
    <source>
        <strain evidence="2 3">SM250</strain>
    </source>
</reference>
<comment type="caution">
    <text evidence="2">The sequence shown here is derived from an EMBL/GenBank/DDBJ whole genome shotgun (WGS) entry which is preliminary data.</text>
</comment>
<keyword evidence="3" id="KW-1185">Reference proteome</keyword>